<dbReference type="Proteomes" id="UP001445076">
    <property type="component" value="Unassembled WGS sequence"/>
</dbReference>
<evidence type="ECO:0000256" key="1">
    <source>
        <dbReference type="SAM" id="MobiDB-lite"/>
    </source>
</evidence>
<feature type="region of interest" description="Disordered" evidence="1">
    <location>
        <begin position="1"/>
        <end position="37"/>
    </location>
</feature>
<dbReference type="EMBL" id="JARKIK010000015">
    <property type="protein sequence ID" value="KAK8747179.1"/>
    <property type="molecule type" value="Genomic_DNA"/>
</dbReference>
<accession>A0AAW0YAD6</accession>
<sequence length="249" mass="25598">PQAEFVAPGLPPSLLARTPTRGTAGGSPKLRAARSRRGLSVASSVNLPDYLGTSRPARIAGGAVHVHPRPRALSTSMGAIAATPAPPMAHQHVGMGASLTTSLDLARADPLTPRSIMPVQQQQSLQQAGSTSSLLYTVGLSRDSGCSVGAETAGGEWASDLTRGLVDSGFCTPVDLTDDFMTDTLNLSGGSWKETSTPLPSSMTSSSNSSNSGIHSSSLLQGAAHTSSLLPGAAHAHHYLPQPLWNLAY</sequence>
<evidence type="ECO:0000313" key="2">
    <source>
        <dbReference type="EMBL" id="KAK8747179.1"/>
    </source>
</evidence>
<comment type="caution">
    <text evidence="2">The sequence shown here is derived from an EMBL/GenBank/DDBJ whole genome shotgun (WGS) entry which is preliminary data.</text>
</comment>
<gene>
    <name evidence="2" type="ORF">OTU49_016664</name>
</gene>
<reference evidence="2 3" key="1">
    <citation type="journal article" date="2024" name="BMC Genomics">
        <title>Genome assembly of redclaw crayfish (Cherax quadricarinatus) provides insights into its immune adaptation and hypoxia tolerance.</title>
        <authorList>
            <person name="Liu Z."/>
            <person name="Zheng J."/>
            <person name="Li H."/>
            <person name="Fang K."/>
            <person name="Wang S."/>
            <person name="He J."/>
            <person name="Zhou D."/>
            <person name="Weng S."/>
            <person name="Chi M."/>
            <person name="Gu Z."/>
            <person name="He J."/>
            <person name="Li F."/>
            <person name="Wang M."/>
        </authorList>
    </citation>
    <scope>NUCLEOTIDE SEQUENCE [LARGE SCALE GENOMIC DNA]</scope>
    <source>
        <strain evidence="2">ZL_2023a</strain>
    </source>
</reference>
<dbReference type="AlphaFoldDB" id="A0AAW0YAD6"/>
<keyword evidence="3" id="KW-1185">Reference proteome</keyword>
<feature type="non-terminal residue" evidence="2">
    <location>
        <position position="1"/>
    </location>
</feature>
<evidence type="ECO:0000313" key="3">
    <source>
        <dbReference type="Proteomes" id="UP001445076"/>
    </source>
</evidence>
<proteinExistence type="predicted"/>
<name>A0AAW0YAD6_CHEQU</name>
<feature type="region of interest" description="Disordered" evidence="1">
    <location>
        <begin position="189"/>
        <end position="217"/>
    </location>
</feature>
<protein>
    <submittedName>
        <fullName evidence="2">Uncharacterized protein</fullName>
    </submittedName>
</protein>
<organism evidence="2 3">
    <name type="scientific">Cherax quadricarinatus</name>
    <name type="common">Australian red claw crayfish</name>
    <dbReference type="NCBI Taxonomy" id="27406"/>
    <lineage>
        <taxon>Eukaryota</taxon>
        <taxon>Metazoa</taxon>
        <taxon>Ecdysozoa</taxon>
        <taxon>Arthropoda</taxon>
        <taxon>Crustacea</taxon>
        <taxon>Multicrustacea</taxon>
        <taxon>Malacostraca</taxon>
        <taxon>Eumalacostraca</taxon>
        <taxon>Eucarida</taxon>
        <taxon>Decapoda</taxon>
        <taxon>Pleocyemata</taxon>
        <taxon>Astacidea</taxon>
        <taxon>Parastacoidea</taxon>
        <taxon>Parastacidae</taxon>
        <taxon>Cherax</taxon>
    </lineage>
</organism>
<feature type="compositionally biased region" description="Low complexity" evidence="1">
    <location>
        <begin position="196"/>
        <end position="217"/>
    </location>
</feature>